<dbReference type="InterPro" id="IPR006076">
    <property type="entry name" value="FAD-dep_OxRdtase"/>
</dbReference>
<dbReference type="Pfam" id="PF01266">
    <property type="entry name" value="DAO"/>
    <property type="match status" value="1"/>
</dbReference>
<feature type="domain" description="FAD dependent oxidoreductase" evidence="2">
    <location>
        <begin position="5"/>
        <end position="350"/>
    </location>
</feature>
<dbReference type="PANTHER" id="PTHR13847:SF287">
    <property type="entry name" value="FAD-DEPENDENT OXIDOREDUCTASE DOMAIN-CONTAINING PROTEIN 1"/>
    <property type="match status" value="1"/>
</dbReference>
<dbReference type="EMBL" id="CP067420">
    <property type="protein sequence ID" value="QQP90502.1"/>
    <property type="molecule type" value="Genomic_DNA"/>
</dbReference>
<evidence type="ECO:0000313" key="3">
    <source>
        <dbReference type="EMBL" id="QQP90502.1"/>
    </source>
</evidence>
<proteinExistence type="predicted"/>
<keyword evidence="4" id="KW-1185">Reference proteome</keyword>
<dbReference type="Gene3D" id="3.30.9.10">
    <property type="entry name" value="D-Amino Acid Oxidase, subunit A, domain 2"/>
    <property type="match status" value="1"/>
</dbReference>
<evidence type="ECO:0000259" key="2">
    <source>
        <dbReference type="Pfam" id="PF01266"/>
    </source>
</evidence>
<gene>
    <name evidence="3" type="ORF">IGS68_04410</name>
</gene>
<evidence type="ECO:0000313" key="4">
    <source>
        <dbReference type="Proteomes" id="UP000595197"/>
    </source>
</evidence>
<reference evidence="3" key="1">
    <citation type="submission" date="2021-02" db="EMBL/GenBank/DDBJ databases">
        <title>Skermanella TT6 skin isolate.</title>
        <authorList>
            <person name="Lee K."/>
            <person name="Ganzorig M."/>
        </authorList>
    </citation>
    <scope>NUCLEOTIDE SEQUENCE</scope>
    <source>
        <strain evidence="3">TT6</strain>
    </source>
</reference>
<dbReference type="Proteomes" id="UP000595197">
    <property type="component" value="Chromosome"/>
</dbReference>
<protein>
    <submittedName>
        <fullName evidence="3">FAD-binding oxidoreductase</fullName>
    </submittedName>
</protein>
<sequence length="380" mass="40329">MTSCDFLIIGGGIAGASAAYELSSRGRVVLLEREAQPGYHSTGRSAALYTETYGNAAIRALTVGSRPFYDAAVASGFAAHPVLTPRGVVLVGRDDQRDGLDGAFRTGSVLTPSVELLDREATLALAPMLRPDYVAGAVWEPDAMDMDVHAIHQGYLRGLRARGGEVVTDAELTGLSRRDGTWRAETRAGAFEAPWIVNAAGAWADAVAGMAGLAPVGLVPKRRTAITFDPTPIPDEAGLPRWPMVCDVDETFYFKPEGGRLLGSPADETPVEPCDVQPEELDVALTVDRIERACLFKVRRIGHRWAGLRTFAPDKSPVVGPDPEAEGFFWLAGQGGYGIQTAPGMARTAAGLLADGRVPEDLAALGVKATDLAPERLRAP</sequence>
<keyword evidence="1" id="KW-0560">Oxidoreductase</keyword>
<dbReference type="InterPro" id="IPR036188">
    <property type="entry name" value="FAD/NAD-bd_sf"/>
</dbReference>
<name>A0ABX7B841_9PROT</name>
<dbReference type="PANTHER" id="PTHR13847">
    <property type="entry name" value="SARCOSINE DEHYDROGENASE-RELATED"/>
    <property type="match status" value="1"/>
</dbReference>
<organism evidence="3 4">
    <name type="scientific">Skermanella cutis</name>
    <dbReference type="NCBI Taxonomy" id="2775420"/>
    <lineage>
        <taxon>Bacteria</taxon>
        <taxon>Pseudomonadati</taxon>
        <taxon>Pseudomonadota</taxon>
        <taxon>Alphaproteobacteria</taxon>
        <taxon>Rhodospirillales</taxon>
        <taxon>Azospirillaceae</taxon>
        <taxon>Skermanella</taxon>
    </lineage>
</organism>
<evidence type="ECO:0000256" key="1">
    <source>
        <dbReference type="ARBA" id="ARBA00023002"/>
    </source>
</evidence>
<dbReference type="Gene3D" id="3.50.50.60">
    <property type="entry name" value="FAD/NAD(P)-binding domain"/>
    <property type="match status" value="1"/>
</dbReference>
<dbReference type="RefSeq" id="WP_201077637.1">
    <property type="nucleotide sequence ID" value="NZ_CP067420.1"/>
</dbReference>
<accession>A0ABX7B841</accession>
<dbReference type="SUPFAM" id="SSF51905">
    <property type="entry name" value="FAD/NAD(P)-binding domain"/>
    <property type="match status" value="1"/>
</dbReference>